<dbReference type="SUPFAM" id="SSF89447">
    <property type="entry name" value="AbrB/MazE/MraZ-like"/>
    <property type="match status" value="1"/>
</dbReference>
<reference evidence="1 4" key="2">
    <citation type="submission" date="2023-03" db="EMBL/GenBank/DDBJ databases">
        <authorList>
            <person name="Shen W."/>
            <person name="Cai J."/>
        </authorList>
    </citation>
    <scope>NUCLEOTIDE SEQUENCE [LARGE SCALE GENOMIC DNA]</scope>
    <source>
        <strain evidence="1 4">B516</strain>
    </source>
</reference>
<name>A0A1G9FGH1_ENTCA</name>
<evidence type="ECO:0000313" key="3">
    <source>
        <dbReference type="Proteomes" id="UP000286288"/>
    </source>
</evidence>
<gene>
    <name evidence="2" type="ORF">DW084_17260</name>
    <name evidence="1" type="ORF">P7I34_17985</name>
</gene>
<dbReference type="RefSeq" id="WP_005227642.1">
    <property type="nucleotide sequence ID" value="NZ_CABGIF010000013.1"/>
</dbReference>
<evidence type="ECO:0000313" key="1">
    <source>
        <dbReference type="EMBL" id="MDT2984522.1"/>
    </source>
</evidence>
<dbReference type="InterPro" id="IPR037914">
    <property type="entry name" value="SpoVT-AbrB_sf"/>
</dbReference>
<evidence type="ECO:0000313" key="4">
    <source>
        <dbReference type="Proteomes" id="UP001253851"/>
    </source>
</evidence>
<accession>A0A1G9FGH1</accession>
<dbReference type="OrthoDB" id="2189175at2"/>
<reference evidence="2 3" key="1">
    <citation type="submission" date="2018-08" db="EMBL/GenBank/DDBJ databases">
        <title>A genome reference for cultivated species of the human gut microbiota.</title>
        <authorList>
            <person name="Zou Y."/>
            <person name="Xue W."/>
            <person name="Luo G."/>
        </authorList>
    </citation>
    <scope>NUCLEOTIDE SEQUENCE [LARGE SCALE GENOMIC DNA]</scope>
    <source>
        <strain evidence="2 3">AF48-16</strain>
    </source>
</reference>
<dbReference type="AlphaFoldDB" id="A0A1G9FGH1"/>
<dbReference type="EMBL" id="QRMZ01000035">
    <property type="protein sequence ID" value="RHK03289.1"/>
    <property type="molecule type" value="Genomic_DNA"/>
</dbReference>
<dbReference type="InterPro" id="IPR013432">
    <property type="entry name" value="Doc_partner"/>
</dbReference>
<sequence length="80" mass="9275">MSIQERKIRKSGNSVVLTLSKELLEKIGIQENDYVFVDEDKLAAAITKKSLPSEQELEINRLIDQSFSQYEEMYKELANH</sequence>
<dbReference type="Gene3D" id="2.10.260.10">
    <property type="match status" value="1"/>
</dbReference>
<comment type="caution">
    <text evidence="2">The sequence shown here is derived from an EMBL/GenBank/DDBJ whole genome shotgun (WGS) entry which is preliminary data.</text>
</comment>
<dbReference type="EMBL" id="JARQDZ010000029">
    <property type="protein sequence ID" value="MDT2984522.1"/>
    <property type="molecule type" value="Genomic_DNA"/>
</dbReference>
<dbReference type="Proteomes" id="UP000286288">
    <property type="component" value="Unassembled WGS sequence"/>
</dbReference>
<proteinExistence type="predicted"/>
<evidence type="ECO:0000313" key="2">
    <source>
        <dbReference type="EMBL" id="RHK03289.1"/>
    </source>
</evidence>
<dbReference type="NCBIfam" id="TIGR02609">
    <property type="entry name" value="doc_partner"/>
    <property type="match status" value="1"/>
</dbReference>
<organism evidence="2 3">
    <name type="scientific">Enterococcus casseliflavus</name>
    <name type="common">Enterococcus flavescens</name>
    <dbReference type="NCBI Taxonomy" id="37734"/>
    <lineage>
        <taxon>Bacteria</taxon>
        <taxon>Bacillati</taxon>
        <taxon>Bacillota</taxon>
        <taxon>Bacilli</taxon>
        <taxon>Lactobacillales</taxon>
        <taxon>Enterococcaceae</taxon>
        <taxon>Enterococcus</taxon>
    </lineage>
</organism>
<protein>
    <submittedName>
        <fullName evidence="2">Addiction module antitoxin</fullName>
    </submittedName>
</protein>
<dbReference type="Proteomes" id="UP001253851">
    <property type="component" value="Unassembled WGS sequence"/>
</dbReference>